<evidence type="ECO:0000256" key="1">
    <source>
        <dbReference type="SAM" id="SignalP"/>
    </source>
</evidence>
<reference evidence="2" key="2">
    <citation type="submission" date="2020-09" db="EMBL/GenBank/DDBJ databases">
        <authorList>
            <person name="Sun Q."/>
            <person name="Kim S."/>
        </authorList>
    </citation>
    <scope>NUCLEOTIDE SEQUENCE</scope>
    <source>
        <strain evidence="2">KCTC 23310</strain>
    </source>
</reference>
<dbReference type="InterPro" id="IPR011990">
    <property type="entry name" value="TPR-like_helical_dom_sf"/>
</dbReference>
<dbReference type="Gene3D" id="1.25.40.10">
    <property type="entry name" value="Tetratricopeptide repeat domain"/>
    <property type="match status" value="1"/>
</dbReference>
<organism evidence="2 3">
    <name type="scientific">Neogemmobacter tilapiae</name>
    <dbReference type="NCBI Taxonomy" id="875041"/>
    <lineage>
        <taxon>Bacteria</taxon>
        <taxon>Pseudomonadati</taxon>
        <taxon>Pseudomonadota</taxon>
        <taxon>Alphaproteobacteria</taxon>
        <taxon>Rhodobacterales</taxon>
        <taxon>Paracoccaceae</taxon>
        <taxon>Neogemmobacter</taxon>
    </lineage>
</organism>
<dbReference type="AlphaFoldDB" id="A0A918TX35"/>
<accession>A0A918TX35</accession>
<dbReference type="RefSeq" id="WP_189413461.1">
    <property type="nucleotide sequence ID" value="NZ_BMYJ01000015.1"/>
</dbReference>
<dbReference type="Proteomes" id="UP000638981">
    <property type="component" value="Unassembled WGS sequence"/>
</dbReference>
<feature type="signal peptide" evidence="1">
    <location>
        <begin position="1"/>
        <end position="42"/>
    </location>
</feature>
<comment type="caution">
    <text evidence="2">The sequence shown here is derived from an EMBL/GenBank/DDBJ whole genome shotgun (WGS) entry which is preliminary data.</text>
</comment>
<dbReference type="EMBL" id="BMYJ01000015">
    <property type="protein sequence ID" value="GHC66940.1"/>
    <property type="molecule type" value="Genomic_DNA"/>
</dbReference>
<dbReference type="SUPFAM" id="SSF48452">
    <property type="entry name" value="TPR-like"/>
    <property type="match status" value="1"/>
</dbReference>
<keyword evidence="3" id="KW-1185">Reference proteome</keyword>
<name>A0A918TX35_9RHOB</name>
<evidence type="ECO:0008006" key="4">
    <source>
        <dbReference type="Google" id="ProtNLM"/>
    </source>
</evidence>
<keyword evidence="1" id="KW-0732">Signal</keyword>
<proteinExistence type="predicted"/>
<evidence type="ECO:0000313" key="2">
    <source>
        <dbReference type="EMBL" id="GHC66940.1"/>
    </source>
</evidence>
<reference evidence="2" key="1">
    <citation type="journal article" date="2014" name="Int. J. Syst. Evol. Microbiol.">
        <title>Complete genome sequence of Corynebacterium casei LMG S-19264T (=DSM 44701T), isolated from a smear-ripened cheese.</title>
        <authorList>
            <consortium name="US DOE Joint Genome Institute (JGI-PGF)"/>
            <person name="Walter F."/>
            <person name="Albersmeier A."/>
            <person name="Kalinowski J."/>
            <person name="Ruckert C."/>
        </authorList>
    </citation>
    <scope>NUCLEOTIDE SEQUENCE</scope>
    <source>
        <strain evidence="2">KCTC 23310</strain>
    </source>
</reference>
<sequence>MTTKLKKKFLTKKYFLANGFTRLKMKGYALFCSIFLALPSFAQSVQLSDEDKCQLSRNVIDAIGPDGTVSEIDVAISSAEIVASCNKILIDSASEQRPLFELALAYILDQQYDQARATLSELLILDPFDHTSYFLRAAIAYSGDGDPVSALSDVELAIRVAKDLNMRNPNVYPKPIGNYYLLKAALEMKIILNSGLRNASKKWQLDRLSNFLQELKRNSKEQSSVEFIEGISTLEAKVDSAIAALDP</sequence>
<protein>
    <recommendedName>
        <fullName evidence="4">Tetratricopeptide repeat protein</fullName>
    </recommendedName>
</protein>
<feature type="chain" id="PRO_5037066071" description="Tetratricopeptide repeat protein" evidence="1">
    <location>
        <begin position="43"/>
        <end position="247"/>
    </location>
</feature>
<gene>
    <name evidence="2" type="ORF">GCM10007315_34810</name>
</gene>
<evidence type="ECO:0000313" key="3">
    <source>
        <dbReference type="Proteomes" id="UP000638981"/>
    </source>
</evidence>